<feature type="compositionally biased region" description="Basic and acidic residues" evidence="1">
    <location>
        <begin position="119"/>
        <end position="129"/>
    </location>
</feature>
<keyword evidence="3" id="KW-1185">Reference proteome</keyword>
<evidence type="ECO:0000313" key="3">
    <source>
        <dbReference type="Proteomes" id="UP000067689"/>
    </source>
</evidence>
<dbReference type="AlphaFoldDB" id="A0A0U3KJL0"/>
<dbReference type="EMBL" id="CP011502">
    <property type="protein sequence ID" value="ALX05011.1"/>
    <property type="molecule type" value="Genomic_DNA"/>
</dbReference>
<protein>
    <submittedName>
        <fullName evidence="2">Uncharacterized protein</fullName>
    </submittedName>
</protein>
<proteinExistence type="predicted"/>
<evidence type="ECO:0000256" key="1">
    <source>
        <dbReference type="SAM" id="MobiDB-lite"/>
    </source>
</evidence>
<feature type="region of interest" description="Disordered" evidence="1">
    <location>
        <begin position="116"/>
        <end position="143"/>
    </location>
</feature>
<name>A0A0U3KJL0_9ACTN</name>
<reference evidence="2 3" key="1">
    <citation type="journal article" date="1991" name="Int. J. Syst. Bacteriol.">
        <title>Description of the erythromycin-producing bacterium Arthrobacter sp. strain NRRL B-3381 as Aeromicrobium erythreum gen. nov., sp. nov.</title>
        <authorList>
            <person name="Miller E.S."/>
            <person name="Woese C.R."/>
            <person name="Brenner S."/>
        </authorList>
    </citation>
    <scope>NUCLEOTIDE SEQUENCE [LARGE SCALE GENOMIC DNA]</scope>
    <source>
        <strain evidence="2 3">AR18</strain>
    </source>
</reference>
<sequence length="143" mass="15055">MVPCMAGSSGRREATIGGGHLALGPFGGIFVGLPEDEPRFRTYRDVARIVPLGLWVGLQTATALGRSTHLCLYGVGAEHHIPSRRTTPGTSSVGATRMLSTAVDPRVRAMGHRLLPAAAKDKHHDSRYDDDGDAGGAREAAVS</sequence>
<accession>A0A0U3KJL0</accession>
<dbReference type="KEGG" id="aer:AERYTH_10010"/>
<dbReference type="PATRIC" id="fig|2041.4.peg.2088"/>
<evidence type="ECO:0000313" key="2">
    <source>
        <dbReference type="EMBL" id="ALX05011.1"/>
    </source>
</evidence>
<organism evidence="2 3">
    <name type="scientific">Aeromicrobium erythreum</name>
    <dbReference type="NCBI Taxonomy" id="2041"/>
    <lineage>
        <taxon>Bacteria</taxon>
        <taxon>Bacillati</taxon>
        <taxon>Actinomycetota</taxon>
        <taxon>Actinomycetes</taxon>
        <taxon>Propionibacteriales</taxon>
        <taxon>Nocardioidaceae</taxon>
        <taxon>Aeromicrobium</taxon>
    </lineage>
</organism>
<dbReference type="Proteomes" id="UP000067689">
    <property type="component" value="Chromosome"/>
</dbReference>
<gene>
    <name evidence="2" type="ORF">AERYTH_10010</name>
</gene>